<reference evidence="2 3" key="1">
    <citation type="submission" date="2023-03" db="EMBL/GenBank/DDBJ databases">
        <title>WGS of Gossypium arboreum.</title>
        <authorList>
            <person name="Yu D."/>
        </authorList>
    </citation>
    <scope>NUCLEOTIDE SEQUENCE [LARGE SCALE GENOMIC DNA]</scope>
    <source>
        <tissue evidence="2">Leaf</tissue>
    </source>
</reference>
<sequence>MKQASRVDIGEAGKWILLRLDEAVTVNTRSAAARGVLRDQDGKWLIGFNCGLGNYFVFKDKFWGILDGVMLVQRINYYKVLMQIDYMEAIAAIKESLLKSSNFALDKRITQLLQNVHSWSFEYIPKEENSEAGRIAKLAFDRDEGLHLFEESPFEYF</sequence>
<evidence type="ECO:0000313" key="3">
    <source>
        <dbReference type="Proteomes" id="UP001358586"/>
    </source>
</evidence>
<proteinExistence type="predicted"/>
<comment type="caution">
    <text evidence="2">The sequence shown here is derived from an EMBL/GenBank/DDBJ whole genome shotgun (WGS) entry which is preliminary data.</text>
</comment>
<dbReference type="Proteomes" id="UP001358586">
    <property type="component" value="Chromosome 10"/>
</dbReference>
<name>A0ABR0NI23_GOSAR</name>
<dbReference type="InterPro" id="IPR036397">
    <property type="entry name" value="RNaseH_sf"/>
</dbReference>
<dbReference type="Gene3D" id="3.30.420.10">
    <property type="entry name" value="Ribonuclease H-like superfamily/Ribonuclease H"/>
    <property type="match status" value="1"/>
</dbReference>
<dbReference type="InterPro" id="IPR044730">
    <property type="entry name" value="RNase_H-like_dom_plant"/>
</dbReference>
<gene>
    <name evidence="2" type="ORF">PVK06_035026</name>
</gene>
<evidence type="ECO:0000259" key="1">
    <source>
        <dbReference type="Pfam" id="PF13456"/>
    </source>
</evidence>
<organism evidence="2 3">
    <name type="scientific">Gossypium arboreum</name>
    <name type="common">Tree cotton</name>
    <name type="synonym">Gossypium nanking</name>
    <dbReference type="NCBI Taxonomy" id="29729"/>
    <lineage>
        <taxon>Eukaryota</taxon>
        <taxon>Viridiplantae</taxon>
        <taxon>Streptophyta</taxon>
        <taxon>Embryophyta</taxon>
        <taxon>Tracheophyta</taxon>
        <taxon>Spermatophyta</taxon>
        <taxon>Magnoliopsida</taxon>
        <taxon>eudicotyledons</taxon>
        <taxon>Gunneridae</taxon>
        <taxon>Pentapetalae</taxon>
        <taxon>rosids</taxon>
        <taxon>malvids</taxon>
        <taxon>Malvales</taxon>
        <taxon>Malvaceae</taxon>
        <taxon>Malvoideae</taxon>
        <taxon>Gossypium</taxon>
    </lineage>
</organism>
<dbReference type="InterPro" id="IPR053151">
    <property type="entry name" value="RNase_H-like"/>
</dbReference>
<dbReference type="Pfam" id="PF13456">
    <property type="entry name" value="RVT_3"/>
    <property type="match status" value="1"/>
</dbReference>
<protein>
    <recommendedName>
        <fullName evidence="1">RNase H type-1 domain-containing protein</fullName>
    </recommendedName>
</protein>
<keyword evidence="3" id="KW-1185">Reference proteome</keyword>
<dbReference type="PANTHER" id="PTHR47723">
    <property type="entry name" value="OS05G0353850 PROTEIN"/>
    <property type="match status" value="1"/>
</dbReference>
<dbReference type="CDD" id="cd06222">
    <property type="entry name" value="RNase_H_like"/>
    <property type="match status" value="1"/>
</dbReference>
<evidence type="ECO:0000313" key="2">
    <source>
        <dbReference type="EMBL" id="KAK5793861.1"/>
    </source>
</evidence>
<dbReference type="PANTHER" id="PTHR47723:SF19">
    <property type="entry name" value="POLYNUCLEOTIDYL TRANSFERASE, RIBONUCLEASE H-LIKE SUPERFAMILY PROTEIN"/>
    <property type="match status" value="1"/>
</dbReference>
<dbReference type="EMBL" id="JARKNE010000010">
    <property type="protein sequence ID" value="KAK5793861.1"/>
    <property type="molecule type" value="Genomic_DNA"/>
</dbReference>
<feature type="domain" description="RNase H type-1" evidence="1">
    <location>
        <begin position="23"/>
        <end position="138"/>
    </location>
</feature>
<dbReference type="InterPro" id="IPR002156">
    <property type="entry name" value="RNaseH_domain"/>
</dbReference>
<accession>A0ABR0NI23</accession>